<feature type="transmembrane region" description="Helical" evidence="6">
    <location>
        <begin position="88"/>
        <end position="107"/>
    </location>
</feature>
<evidence type="ECO:0000256" key="5">
    <source>
        <dbReference type="ARBA" id="ARBA00023136"/>
    </source>
</evidence>
<feature type="transmembrane region" description="Helical" evidence="6">
    <location>
        <begin position="44"/>
        <end position="67"/>
    </location>
</feature>
<evidence type="ECO:0000256" key="2">
    <source>
        <dbReference type="ARBA" id="ARBA00022475"/>
    </source>
</evidence>
<gene>
    <name evidence="7" type="ORF">E3W66_01220</name>
</gene>
<dbReference type="OrthoDB" id="103403at2"/>
<keyword evidence="8" id="KW-1185">Reference proteome</keyword>
<evidence type="ECO:0000256" key="1">
    <source>
        <dbReference type="ARBA" id="ARBA00004651"/>
    </source>
</evidence>
<keyword evidence="5 6" id="KW-0472">Membrane</keyword>
<feature type="transmembrane region" description="Helical" evidence="6">
    <location>
        <begin position="368"/>
        <end position="384"/>
    </location>
</feature>
<proteinExistence type="predicted"/>
<dbReference type="Pfam" id="PF13440">
    <property type="entry name" value="Polysacc_synt_3"/>
    <property type="match status" value="1"/>
</dbReference>
<dbReference type="AlphaFoldDB" id="A0A4Y8UJS8"/>
<feature type="transmembrane region" description="Helical" evidence="6">
    <location>
        <begin position="178"/>
        <end position="200"/>
    </location>
</feature>
<feature type="transmembrane region" description="Helical" evidence="6">
    <location>
        <begin position="221"/>
        <end position="245"/>
    </location>
</feature>
<feature type="transmembrane region" description="Helical" evidence="6">
    <location>
        <begin position="332"/>
        <end position="356"/>
    </location>
</feature>
<comment type="subcellular location">
    <subcellularLocation>
        <location evidence="1">Cell membrane</location>
        <topology evidence="1">Multi-pass membrane protein</topology>
    </subcellularLocation>
</comment>
<feature type="transmembrane region" description="Helical" evidence="6">
    <location>
        <begin position="12"/>
        <end position="32"/>
    </location>
</feature>
<sequence length="423" mass="46632">MNQPILLYKKFTGIAGLLFLSKALSMVANIIYARFLGPQEYGLYSYALAIIAMATVPTVAGLPNFLVREIANYQVSKEEEYLTGIIKWSRNYVLVISVVVVVFMYAALYCSLFDDKISSLLWCAILLIPIKGMLTQQGAVLNGFRKPILAQLPVQIFASAFTLAAVLVFILIDLEFTSSSLIDLSIISSLLGLLIGFVLIKKLIVLKKIAKYDKKRWHYSLVPFSFMYFIGALNAELASVLLGFLEKSESVAYFKVAMQAGTLIALGLTAIDALIMPNVASLYKSENFKDTQDLISKSVRLVSIISLPLIFLLVFFGDLIIIFLFGSEYVSAYPILVVLCFGQLVNVIMGSVGLVLNMTGNENKALKSLSLTLVLNVMLLGYLVPNYGAMGAAVSVSCSLICWNILMGIEVWRSTGLKTWLRF</sequence>
<dbReference type="PANTHER" id="PTHR30250:SF11">
    <property type="entry name" value="O-ANTIGEN TRANSPORTER-RELATED"/>
    <property type="match status" value="1"/>
</dbReference>
<feature type="transmembrane region" description="Helical" evidence="6">
    <location>
        <begin position="152"/>
        <end position="172"/>
    </location>
</feature>
<dbReference type="GO" id="GO:0005886">
    <property type="term" value="C:plasma membrane"/>
    <property type="evidence" value="ECO:0007669"/>
    <property type="project" value="UniProtKB-SubCell"/>
</dbReference>
<reference evidence="7 8" key="1">
    <citation type="submission" date="2019-03" db="EMBL/GenBank/DDBJ databases">
        <title>Draft genome of Gammaproteobacteria bacterium LSUCC0057, a member of the SAR92 clade.</title>
        <authorList>
            <person name="Lanclos V.C."/>
            <person name="Doiron C."/>
            <person name="Henson M.W."/>
            <person name="Thrash J.C."/>
        </authorList>
    </citation>
    <scope>NUCLEOTIDE SEQUENCE [LARGE SCALE GENOMIC DNA]</scope>
    <source>
        <strain evidence="7 8">LSUCC0057</strain>
    </source>
</reference>
<keyword evidence="3 6" id="KW-0812">Transmembrane</keyword>
<evidence type="ECO:0000256" key="6">
    <source>
        <dbReference type="SAM" id="Phobius"/>
    </source>
</evidence>
<keyword evidence="2" id="KW-1003">Cell membrane</keyword>
<evidence type="ECO:0000313" key="8">
    <source>
        <dbReference type="Proteomes" id="UP000298133"/>
    </source>
</evidence>
<keyword evidence="4 6" id="KW-1133">Transmembrane helix</keyword>
<comment type="caution">
    <text evidence="7">The sequence shown here is derived from an EMBL/GenBank/DDBJ whole genome shotgun (WGS) entry which is preliminary data.</text>
</comment>
<dbReference type="EMBL" id="SPIA01000001">
    <property type="protein sequence ID" value="TFH68612.1"/>
    <property type="molecule type" value="Genomic_DNA"/>
</dbReference>
<feature type="transmembrane region" description="Helical" evidence="6">
    <location>
        <begin position="257"/>
        <end position="280"/>
    </location>
</feature>
<accession>A0A4Y8UJS8</accession>
<name>A0A4Y8UJS8_9GAMM</name>
<protein>
    <submittedName>
        <fullName evidence="7">Flippase</fullName>
    </submittedName>
</protein>
<evidence type="ECO:0000256" key="3">
    <source>
        <dbReference type="ARBA" id="ARBA00022692"/>
    </source>
</evidence>
<dbReference type="CDD" id="cd13128">
    <property type="entry name" value="MATE_Wzx_like"/>
    <property type="match status" value="1"/>
</dbReference>
<feature type="transmembrane region" description="Helical" evidence="6">
    <location>
        <begin position="119"/>
        <end position="140"/>
    </location>
</feature>
<feature type="transmembrane region" description="Helical" evidence="6">
    <location>
        <begin position="301"/>
        <end position="326"/>
    </location>
</feature>
<dbReference type="Proteomes" id="UP000298133">
    <property type="component" value="Unassembled WGS sequence"/>
</dbReference>
<organism evidence="7 8">
    <name type="scientific">Gammaproteobacteria bacterium LSUCC0057</name>
    <dbReference type="NCBI Taxonomy" id="2559237"/>
    <lineage>
        <taxon>Bacteria</taxon>
        <taxon>Pseudomonadati</taxon>
        <taxon>Pseudomonadota</taxon>
        <taxon>Gammaproteobacteria</taxon>
        <taxon>Cellvibrionales</taxon>
        <taxon>Porticoccaceae</taxon>
        <taxon>SAR92 clade</taxon>
    </lineage>
</organism>
<dbReference type="InterPro" id="IPR050833">
    <property type="entry name" value="Poly_Biosynth_Transport"/>
</dbReference>
<dbReference type="PANTHER" id="PTHR30250">
    <property type="entry name" value="PST FAMILY PREDICTED COLANIC ACID TRANSPORTER"/>
    <property type="match status" value="1"/>
</dbReference>
<evidence type="ECO:0000256" key="4">
    <source>
        <dbReference type="ARBA" id="ARBA00022989"/>
    </source>
</evidence>
<evidence type="ECO:0000313" key="7">
    <source>
        <dbReference type="EMBL" id="TFH68612.1"/>
    </source>
</evidence>
<feature type="transmembrane region" description="Helical" evidence="6">
    <location>
        <begin position="390"/>
        <end position="412"/>
    </location>
</feature>